<protein>
    <recommendedName>
        <fullName evidence="2">Glucosidase 2 subunit beta-like domain-containing protein</fullName>
    </recommendedName>
</protein>
<evidence type="ECO:0000259" key="2">
    <source>
        <dbReference type="Pfam" id="PF13015"/>
    </source>
</evidence>
<evidence type="ECO:0000313" key="3">
    <source>
        <dbReference type="EMBL" id="CAI9299062.1"/>
    </source>
</evidence>
<dbReference type="Gene3D" id="2.70.130.10">
    <property type="entry name" value="Mannose-6-phosphate receptor binding domain"/>
    <property type="match status" value="1"/>
</dbReference>
<evidence type="ECO:0000313" key="4">
    <source>
        <dbReference type="Proteomes" id="UP001177003"/>
    </source>
</evidence>
<dbReference type="PANTHER" id="PTHR47184:SF2">
    <property type="entry name" value="SYMPLEKIN"/>
    <property type="match status" value="1"/>
</dbReference>
<keyword evidence="4" id="KW-1185">Reference proteome</keyword>
<name>A0AA35ZWN9_LACSI</name>
<feature type="domain" description="Glucosidase 2 subunit beta-like" evidence="2">
    <location>
        <begin position="121"/>
        <end position="163"/>
    </location>
</feature>
<dbReference type="InterPro" id="IPR036607">
    <property type="entry name" value="PRKCSH"/>
</dbReference>
<dbReference type="PANTHER" id="PTHR47184">
    <property type="entry name" value="PHOSPHATIDYLINOSITOL 3-AND 4-KINASE FAMILY PROTEIN-RELATED"/>
    <property type="match status" value="1"/>
</dbReference>
<dbReference type="EMBL" id="OX465084">
    <property type="protein sequence ID" value="CAI9299062.1"/>
    <property type="molecule type" value="Genomic_DNA"/>
</dbReference>
<feature type="region of interest" description="Disordered" evidence="1">
    <location>
        <begin position="56"/>
        <end position="83"/>
    </location>
</feature>
<accession>A0AA35ZWN9</accession>
<dbReference type="Proteomes" id="UP001177003">
    <property type="component" value="Chromosome 8"/>
</dbReference>
<dbReference type="Pfam" id="PF13015">
    <property type="entry name" value="PRKCSH_1"/>
    <property type="match status" value="1"/>
</dbReference>
<dbReference type="AlphaFoldDB" id="A0AA35ZWN9"/>
<sequence>MPRDGDDNDHCLNGVTPPPFSCDPSAPTPLYPFCFFPRYQGTTRAFMLPTSQGRTEELGLSTSSGRTRISAHPPSHSTNSSSSLFEYMSPKSNQEVEDLEFVLNIKFGFFHTDGMQVKQLEAQVRLRCGSKVDVVNIDEPSHCKYSALLTTSTLCQERRLKELQDKLEAVKMEQPQVRLNDSVIKECVVEMPDEFNITWLHRGDPIHNVSDLSIEASRNLGLLLDQLRYQFVKSLNNMVVIVLIKR</sequence>
<proteinExistence type="predicted"/>
<organism evidence="3 4">
    <name type="scientific">Lactuca saligna</name>
    <name type="common">Willowleaf lettuce</name>
    <dbReference type="NCBI Taxonomy" id="75948"/>
    <lineage>
        <taxon>Eukaryota</taxon>
        <taxon>Viridiplantae</taxon>
        <taxon>Streptophyta</taxon>
        <taxon>Embryophyta</taxon>
        <taxon>Tracheophyta</taxon>
        <taxon>Spermatophyta</taxon>
        <taxon>Magnoliopsida</taxon>
        <taxon>eudicotyledons</taxon>
        <taxon>Gunneridae</taxon>
        <taxon>Pentapetalae</taxon>
        <taxon>asterids</taxon>
        <taxon>campanulids</taxon>
        <taxon>Asterales</taxon>
        <taxon>Asteraceae</taxon>
        <taxon>Cichorioideae</taxon>
        <taxon>Cichorieae</taxon>
        <taxon>Lactucinae</taxon>
        <taxon>Lactuca</taxon>
    </lineage>
</organism>
<dbReference type="InterPro" id="IPR009011">
    <property type="entry name" value="Man6P_isomerase_rcpt-bd_dom_sf"/>
</dbReference>
<feature type="compositionally biased region" description="Low complexity" evidence="1">
    <location>
        <begin position="70"/>
        <end position="83"/>
    </location>
</feature>
<reference evidence="3" key="1">
    <citation type="submission" date="2023-04" db="EMBL/GenBank/DDBJ databases">
        <authorList>
            <person name="Vijverberg K."/>
            <person name="Xiong W."/>
            <person name="Schranz E."/>
        </authorList>
    </citation>
    <scope>NUCLEOTIDE SEQUENCE</scope>
</reference>
<gene>
    <name evidence="3" type="ORF">LSALG_LOCUS37790</name>
</gene>
<evidence type="ECO:0000256" key="1">
    <source>
        <dbReference type="SAM" id="MobiDB-lite"/>
    </source>
</evidence>